<feature type="region of interest" description="Disordered" evidence="2">
    <location>
        <begin position="9"/>
        <end position="53"/>
    </location>
</feature>
<gene>
    <name evidence="5" type="ORF">GCM10025864_42500</name>
</gene>
<feature type="domain" description="M23ase beta-sheet core" evidence="4">
    <location>
        <begin position="139"/>
        <end position="235"/>
    </location>
</feature>
<dbReference type="Gene3D" id="2.70.70.10">
    <property type="entry name" value="Glucose Permease (Domain IIA)"/>
    <property type="match status" value="1"/>
</dbReference>
<name>A0ABQ6I870_9MICO</name>
<dbReference type="CDD" id="cd12797">
    <property type="entry name" value="M23_peptidase"/>
    <property type="match status" value="1"/>
</dbReference>
<evidence type="ECO:0000313" key="6">
    <source>
        <dbReference type="Proteomes" id="UP001157091"/>
    </source>
</evidence>
<reference evidence="6" key="1">
    <citation type="journal article" date="2019" name="Int. J. Syst. Evol. Microbiol.">
        <title>The Global Catalogue of Microorganisms (GCM) 10K type strain sequencing project: providing services to taxonomists for standard genome sequencing and annotation.</title>
        <authorList>
            <consortium name="The Broad Institute Genomics Platform"/>
            <consortium name="The Broad Institute Genome Sequencing Center for Infectious Disease"/>
            <person name="Wu L."/>
            <person name="Ma J."/>
        </authorList>
    </citation>
    <scope>NUCLEOTIDE SEQUENCE [LARGE SCALE GENOMIC DNA]</scope>
    <source>
        <strain evidence="6">NBRC 106348</strain>
    </source>
</reference>
<organism evidence="5 6">
    <name type="scientific">Luteimicrobium album</name>
    <dbReference type="NCBI Taxonomy" id="1054550"/>
    <lineage>
        <taxon>Bacteria</taxon>
        <taxon>Bacillati</taxon>
        <taxon>Actinomycetota</taxon>
        <taxon>Actinomycetes</taxon>
        <taxon>Micrococcales</taxon>
        <taxon>Luteimicrobium</taxon>
    </lineage>
</organism>
<dbReference type="Pfam" id="PF01551">
    <property type="entry name" value="Peptidase_M23"/>
    <property type="match status" value="1"/>
</dbReference>
<comment type="caution">
    <text evidence="5">The sequence shown here is derived from an EMBL/GenBank/DDBJ whole genome shotgun (WGS) entry which is preliminary data.</text>
</comment>
<dbReference type="Proteomes" id="UP001157091">
    <property type="component" value="Unassembled WGS sequence"/>
</dbReference>
<proteinExistence type="predicted"/>
<dbReference type="SUPFAM" id="SSF51261">
    <property type="entry name" value="Duplicated hybrid motif"/>
    <property type="match status" value="1"/>
</dbReference>
<evidence type="ECO:0000256" key="2">
    <source>
        <dbReference type="SAM" id="MobiDB-lite"/>
    </source>
</evidence>
<keyword evidence="6" id="KW-1185">Reference proteome</keyword>
<sequence>MRRQVYRIAGGRPAAGRRGPGAVHRARATTVRAQGRYRPRRDLGPAGQAGPMSLLRSLPASRSAARSPARRSAAAVALLLVLVTGGAGGGAARAEAPGAALASDAGAAPAPVSDTRYRVPVPGAVVRAFDPPAVRWGSGHRGVDLAAAAGDVVRAPAAGVVAFAGTVAGRGVLTLLHDDGLRSSFEPVTTVLRVGDRVAQGDAVATVDQPGGGGHCLPASCLHWGVRRGETYLDPMALVATDPIVLLPLS</sequence>
<protein>
    <recommendedName>
        <fullName evidence="4">M23ase beta-sheet core domain-containing protein</fullName>
    </recommendedName>
</protein>
<keyword evidence="3" id="KW-0812">Transmembrane</keyword>
<evidence type="ECO:0000256" key="3">
    <source>
        <dbReference type="SAM" id="Phobius"/>
    </source>
</evidence>
<evidence type="ECO:0000313" key="5">
    <source>
        <dbReference type="EMBL" id="GMA26491.1"/>
    </source>
</evidence>
<keyword evidence="3" id="KW-0472">Membrane</keyword>
<feature type="transmembrane region" description="Helical" evidence="3">
    <location>
        <begin position="72"/>
        <end position="92"/>
    </location>
</feature>
<evidence type="ECO:0000259" key="4">
    <source>
        <dbReference type="Pfam" id="PF01551"/>
    </source>
</evidence>
<dbReference type="PANTHER" id="PTHR21666:SF289">
    <property type="entry name" value="L-ALA--D-GLU ENDOPEPTIDASE"/>
    <property type="match status" value="1"/>
</dbReference>
<dbReference type="InterPro" id="IPR050570">
    <property type="entry name" value="Cell_wall_metabolism_enzyme"/>
</dbReference>
<keyword evidence="3" id="KW-1133">Transmembrane helix</keyword>
<dbReference type="InterPro" id="IPR011055">
    <property type="entry name" value="Dup_hybrid_motif"/>
</dbReference>
<dbReference type="PANTHER" id="PTHR21666">
    <property type="entry name" value="PEPTIDASE-RELATED"/>
    <property type="match status" value="1"/>
</dbReference>
<evidence type="ECO:0000256" key="1">
    <source>
        <dbReference type="ARBA" id="ARBA00022729"/>
    </source>
</evidence>
<dbReference type="InterPro" id="IPR016047">
    <property type="entry name" value="M23ase_b-sheet_dom"/>
</dbReference>
<keyword evidence="1" id="KW-0732">Signal</keyword>
<accession>A0ABQ6I870</accession>
<feature type="compositionally biased region" description="Low complexity" evidence="2">
    <location>
        <begin position="9"/>
        <end position="33"/>
    </location>
</feature>
<dbReference type="EMBL" id="BSUK01000001">
    <property type="protein sequence ID" value="GMA26491.1"/>
    <property type="molecule type" value="Genomic_DNA"/>
</dbReference>